<dbReference type="EMBL" id="MU158052">
    <property type="protein sequence ID" value="KAF9521473.1"/>
    <property type="molecule type" value="Genomic_DNA"/>
</dbReference>
<protein>
    <recommendedName>
        <fullName evidence="3">F-box domain-containing protein</fullName>
    </recommendedName>
</protein>
<comment type="caution">
    <text evidence="1">The sequence shown here is derived from an EMBL/GenBank/DDBJ whole genome shotgun (WGS) entry which is preliminary data.</text>
</comment>
<evidence type="ECO:0000313" key="2">
    <source>
        <dbReference type="Proteomes" id="UP000807306"/>
    </source>
</evidence>
<dbReference type="Proteomes" id="UP000807306">
    <property type="component" value="Unassembled WGS sequence"/>
</dbReference>
<organism evidence="1 2">
    <name type="scientific">Crepidotus variabilis</name>
    <dbReference type="NCBI Taxonomy" id="179855"/>
    <lineage>
        <taxon>Eukaryota</taxon>
        <taxon>Fungi</taxon>
        <taxon>Dikarya</taxon>
        <taxon>Basidiomycota</taxon>
        <taxon>Agaricomycotina</taxon>
        <taxon>Agaricomycetes</taxon>
        <taxon>Agaricomycetidae</taxon>
        <taxon>Agaricales</taxon>
        <taxon>Agaricineae</taxon>
        <taxon>Crepidotaceae</taxon>
        <taxon>Crepidotus</taxon>
    </lineage>
</organism>
<dbReference type="AlphaFoldDB" id="A0A9P6BBQ4"/>
<proteinExistence type="predicted"/>
<gene>
    <name evidence="1" type="ORF">CPB83DRAFT_841242</name>
</gene>
<sequence>MSKAFVALSGMHPIPDDVLWHVLCQNTPSNRHFYSAQHDDLYAASGCMETARFTSQVCRRWRRIMLSSTTIWSKIIDLSCLDGYTQPDQWLSEVIGKRTQGQNLHVYGQQWDFGFSLKLYDSGAVQVIIFLSRAQGLLQGFESILGENGPQWLRINSENPKPQAPIYKNLRVLSLSSPTVGNNHDEHVESEHKTFPCAPLLEVLAVEQRVLLESPLPLQYRNLPTLSLSHLWSLKVEVDLSVCLATLLHVLPSTKCAVDMSIWTFFHDEYPVTWLAAFEEIIWSHYSKKIITGEENLSHHFKPLSSFAKFTGHVEWFILVLLDEMDGLEVVFRDRVQKRRVEVAGAGWLRAIIVDATRITRQRCISLVEGSIRTIDRTLSLIFGDGVSPDPGDRPVGRRSFQRPVGVAVKPPDEPFARAKLVQSVDPSFGVFPE</sequence>
<accession>A0A9P6BBQ4</accession>
<name>A0A9P6BBQ4_9AGAR</name>
<keyword evidence="2" id="KW-1185">Reference proteome</keyword>
<dbReference type="OrthoDB" id="2856616at2759"/>
<reference evidence="1" key="1">
    <citation type="submission" date="2020-11" db="EMBL/GenBank/DDBJ databases">
        <authorList>
            <consortium name="DOE Joint Genome Institute"/>
            <person name="Ahrendt S."/>
            <person name="Riley R."/>
            <person name="Andreopoulos W."/>
            <person name="Labutti K."/>
            <person name="Pangilinan J."/>
            <person name="Ruiz-Duenas F.J."/>
            <person name="Barrasa J.M."/>
            <person name="Sanchez-Garcia M."/>
            <person name="Camarero S."/>
            <person name="Miyauchi S."/>
            <person name="Serrano A."/>
            <person name="Linde D."/>
            <person name="Babiker R."/>
            <person name="Drula E."/>
            <person name="Ayuso-Fernandez I."/>
            <person name="Pacheco R."/>
            <person name="Padilla G."/>
            <person name="Ferreira P."/>
            <person name="Barriuso J."/>
            <person name="Kellner H."/>
            <person name="Castanera R."/>
            <person name="Alfaro M."/>
            <person name="Ramirez L."/>
            <person name="Pisabarro A.G."/>
            <person name="Kuo A."/>
            <person name="Tritt A."/>
            <person name="Lipzen A."/>
            <person name="He G."/>
            <person name="Yan M."/>
            <person name="Ng V."/>
            <person name="Cullen D."/>
            <person name="Martin F."/>
            <person name="Rosso M.-N."/>
            <person name="Henrissat B."/>
            <person name="Hibbett D."/>
            <person name="Martinez A.T."/>
            <person name="Grigoriev I.V."/>
        </authorList>
    </citation>
    <scope>NUCLEOTIDE SEQUENCE</scope>
    <source>
        <strain evidence="1">CBS 506.95</strain>
    </source>
</reference>
<evidence type="ECO:0008006" key="3">
    <source>
        <dbReference type="Google" id="ProtNLM"/>
    </source>
</evidence>
<evidence type="ECO:0000313" key="1">
    <source>
        <dbReference type="EMBL" id="KAF9521473.1"/>
    </source>
</evidence>